<dbReference type="InterPro" id="IPR029052">
    <property type="entry name" value="Metallo-depent_PP-like"/>
</dbReference>
<name>A0AA86P2L9_9EUKA</name>
<reference evidence="3" key="1">
    <citation type="submission" date="2023-06" db="EMBL/GenBank/DDBJ databases">
        <authorList>
            <person name="Kurt Z."/>
        </authorList>
    </citation>
    <scope>NUCLEOTIDE SEQUENCE</scope>
</reference>
<dbReference type="Gene3D" id="3.60.21.10">
    <property type="match status" value="1"/>
</dbReference>
<dbReference type="InterPro" id="IPR004843">
    <property type="entry name" value="Calcineurin-like_PHP"/>
</dbReference>
<dbReference type="CDD" id="cd00838">
    <property type="entry name" value="MPP_superfamily"/>
    <property type="match status" value="1"/>
</dbReference>
<evidence type="ECO:0000313" key="4">
    <source>
        <dbReference type="EMBL" id="CAL5974138.1"/>
    </source>
</evidence>
<keyword evidence="1" id="KW-0472">Membrane</keyword>
<proteinExistence type="predicted"/>
<organism evidence="3">
    <name type="scientific">Hexamita inflata</name>
    <dbReference type="NCBI Taxonomy" id="28002"/>
    <lineage>
        <taxon>Eukaryota</taxon>
        <taxon>Metamonada</taxon>
        <taxon>Diplomonadida</taxon>
        <taxon>Hexamitidae</taxon>
        <taxon>Hexamitinae</taxon>
        <taxon>Hexamita</taxon>
    </lineage>
</organism>
<feature type="transmembrane region" description="Helical" evidence="1">
    <location>
        <begin position="20"/>
        <end position="45"/>
    </location>
</feature>
<dbReference type="EMBL" id="CATOUU010000464">
    <property type="protein sequence ID" value="CAI9930428.1"/>
    <property type="molecule type" value="Genomic_DNA"/>
</dbReference>
<dbReference type="Pfam" id="PF00149">
    <property type="entry name" value="Metallophos"/>
    <property type="match status" value="1"/>
</dbReference>
<keyword evidence="5" id="KW-1185">Reference proteome</keyword>
<evidence type="ECO:0000256" key="1">
    <source>
        <dbReference type="SAM" id="Phobius"/>
    </source>
</evidence>
<dbReference type="AlphaFoldDB" id="A0AA86P2L9"/>
<gene>
    <name evidence="3" type="ORF">HINF_LOCUS18073</name>
    <name evidence="4" type="ORF">HINF_LOCUS2703</name>
</gene>
<dbReference type="Proteomes" id="UP001642409">
    <property type="component" value="Unassembled WGS sequence"/>
</dbReference>
<dbReference type="SUPFAM" id="SSF56300">
    <property type="entry name" value="Metallo-dependent phosphatases"/>
    <property type="match status" value="1"/>
</dbReference>
<keyword evidence="1" id="KW-1133">Transmembrane helix</keyword>
<dbReference type="GO" id="GO:0016787">
    <property type="term" value="F:hydrolase activity"/>
    <property type="evidence" value="ECO:0007669"/>
    <property type="project" value="InterPro"/>
</dbReference>
<dbReference type="PANTHER" id="PTHR43143">
    <property type="entry name" value="METALLOPHOSPHOESTERASE, CALCINEURIN SUPERFAMILY"/>
    <property type="match status" value="1"/>
</dbReference>
<dbReference type="EMBL" id="CAXDID020000005">
    <property type="protein sequence ID" value="CAL5974138.1"/>
    <property type="molecule type" value="Genomic_DNA"/>
</dbReference>
<evidence type="ECO:0000313" key="3">
    <source>
        <dbReference type="EMBL" id="CAI9930428.1"/>
    </source>
</evidence>
<reference evidence="4 5" key="2">
    <citation type="submission" date="2024-07" db="EMBL/GenBank/DDBJ databases">
        <authorList>
            <person name="Akdeniz Z."/>
        </authorList>
    </citation>
    <scope>NUCLEOTIDE SEQUENCE [LARGE SCALE GENOMIC DNA]</scope>
</reference>
<evidence type="ECO:0000259" key="2">
    <source>
        <dbReference type="Pfam" id="PF00149"/>
    </source>
</evidence>
<dbReference type="PANTHER" id="PTHR43143:SF1">
    <property type="entry name" value="SERINE_THREONINE-PROTEIN PHOSPHATASE CPPED1"/>
    <property type="match status" value="1"/>
</dbReference>
<feature type="domain" description="Calcineurin-like phosphoesterase" evidence="2">
    <location>
        <begin position="136"/>
        <end position="297"/>
    </location>
</feature>
<evidence type="ECO:0000313" key="5">
    <source>
        <dbReference type="Proteomes" id="UP001642409"/>
    </source>
</evidence>
<sequence>MNMIITEVSSQKQKLRHRKIMCSLIISIIIICITAIGSVLLGYLLHQQPKQTQYQQTISVNQSELCYGPLAFMHEQGTRIHWCTKEKVESQLVGYPSGVNTKSHYHSTFVNSTNFNYSIPGSDVQYSYYLPETIKKFVVMTDTHGNPKYTTLLNEIDFDFMFHNGDLCENGDLSELEVGFANWPTKPMLFATGNHDYNFNKFNHVVERPLHYYQQIRNIGVFVIYTLNNEDKDAFNFLNDNAYLAEDSDHVFIVTHNPTYATGGHGAISKLSKKMEKFLDTHSNLNFRAVFSGHNHVFTAFKRKELLYFVNGVGGGHLNDVYSKQKMGDRVWKTEELHGPLEEVNDQSYGYQYHLDSYSKYTRTEVSIEGNKIIYVIRDLDTNTVLRTYEQTF</sequence>
<accession>A0AA86P2L9</accession>
<dbReference type="InterPro" id="IPR051918">
    <property type="entry name" value="STPP_CPPED1"/>
</dbReference>
<protein>
    <submittedName>
        <fullName evidence="3">Alkaline phosphatase</fullName>
    </submittedName>
    <submittedName>
        <fullName evidence="4">Alkaline_phosphatase</fullName>
    </submittedName>
</protein>
<comment type="caution">
    <text evidence="3">The sequence shown here is derived from an EMBL/GenBank/DDBJ whole genome shotgun (WGS) entry which is preliminary data.</text>
</comment>
<keyword evidence="1" id="KW-0812">Transmembrane</keyword>